<dbReference type="SUPFAM" id="SSF53448">
    <property type="entry name" value="Nucleotide-diphospho-sugar transferases"/>
    <property type="match status" value="1"/>
</dbReference>
<dbReference type="PANTHER" id="PTHR21485">
    <property type="entry name" value="HAD SUPERFAMILY MEMBERS CMAS AND KDSC"/>
    <property type="match status" value="1"/>
</dbReference>
<dbReference type="Gene3D" id="3.90.550.10">
    <property type="entry name" value="Spore Coat Polysaccharide Biosynthesis Protein SpsA, Chain A"/>
    <property type="match status" value="1"/>
</dbReference>
<dbReference type="PANTHER" id="PTHR21485:SF6">
    <property type="entry name" value="N-ACYLNEURAMINATE CYTIDYLYLTRANSFERASE-RELATED"/>
    <property type="match status" value="1"/>
</dbReference>
<reference evidence="1" key="1">
    <citation type="submission" date="2018-11" db="EMBL/GenBank/DDBJ databases">
        <title>A distinct lineage of giant viruses engineers rhodopsin photosystems in predatory marine eukaryotes.</title>
        <authorList>
            <person name="Needham D.M."/>
            <person name="Yoshizawa S."/>
            <person name="Hosaka T."/>
            <person name="Poirier C."/>
            <person name="Choi C.-J."/>
            <person name="Hehenberger E."/>
            <person name="Irwin N.A.T."/>
            <person name="Wilken S."/>
            <person name="Yung C.-M."/>
            <person name="Bachy C."/>
            <person name="Kurihara R."/>
            <person name="Nakajima Y."/>
            <person name="Kojima K."/>
            <person name="Kimura-Someya T."/>
            <person name="Leonard G."/>
            <person name="Malmstrom R.R."/>
            <person name="Mende D."/>
            <person name="Olson D.K."/>
            <person name="Sudo Y."/>
            <person name="Sudek S."/>
            <person name="Richards T.A."/>
            <person name="DeLong E.F."/>
            <person name="Keeling P.J."/>
            <person name="Santoro A.E."/>
            <person name="Shirouzu M."/>
            <person name="Iwasaki W."/>
            <person name="Worden A.Z."/>
        </authorList>
    </citation>
    <scope>NUCLEOTIDE SEQUENCE</scope>
</reference>
<evidence type="ECO:0000313" key="1">
    <source>
        <dbReference type="EMBL" id="QDY52271.1"/>
    </source>
</evidence>
<dbReference type="CDD" id="cd02513">
    <property type="entry name" value="CMP-NeuAc_Synthase"/>
    <property type="match status" value="1"/>
</dbReference>
<proteinExistence type="predicted"/>
<dbReference type="Pfam" id="PF02348">
    <property type="entry name" value="CTP_transf_3"/>
    <property type="match status" value="1"/>
</dbReference>
<dbReference type="GO" id="GO:0008781">
    <property type="term" value="F:N-acylneuraminate cytidylyltransferase activity"/>
    <property type="evidence" value="ECO:0007669"/>
    <property type="project" value="TreeGrafter"/>
</dbReference>
<dbReference type="InterPro" id="IPR050793">
    <property type="entry name" value="CMP-NeuNAc_synthase"/>
</dbReference>
<dbReference type="EMBL" id="MK250089">
    <property type="protein sequence ID" value="QDY52271.1"/>
    <property type="molecule type" value="Genomic_DNA"/>
</dbReference>
<name>A0A5B8IQ23_9VIRU</name>
<accession>A0A5B8IQ23</accession>
<keyword evidence="1" id="KW-0808">Transferase</keyword>
<keyword evidence="1" id="KW-0548">Nucleotidyltransferase</keyword>
<dbReference type="InterPro" id="IPR003329">
    <property type="entry name" value="Cytidylyl_trans"/>
</dbReference>
<gene>
    <name evidence="1" type="ORF">5_68</name>
</gene>
<protein>
    <submittedName>
        <fullName evidence="1">Cytidylyltransferase</fullName>
    </submittedName>
</protein>
<dbReference type="InterPro" id="IPR029044">
    <property type="entry name" value="Nucleotide-diphossugar_trans"/>
</dbReference>
<organism evidence="1">
    <name type="scientific">Mimiviridae sp. ChoanoV1</name>
    <dbReference type="NCBI Taxonomy" id="2596887"/>
    <lineage>
        <taxon>Viruses</taxon>
        <taxon>Varidnaviria</taxon>
        <taxon>Bamfordvirae</taxon>
        <taxon>Nucleocytoviricota</taxon>
        <taxon>Megaviricetes</taxon>
        <taxon>Imitervirales</taxon>
        <taxon>Schizomimiviridae</taxon>
    </lineage>
</organism>
<sequence length="234" mass="27701">MKILCLIPARSGSKGIKNKNILNFRGLPMIAWSIRQAQKSIYNKNMRIILSTDSNEYREIGLKYGVEVPFLRPENISGDLSTDFECVEHCVNYLEKEEGYKPDFIIQLRPTYPTREVKILDDCIKKFIENRKEFDSLRTVIPFEKSPYKMYNIINNKLIPLFNEINIQDYKIKEPYNECRQKLPQTYLHNGYIDIFNYNIIKENTISGEKILPYLMNKNEIHDIDTFKDLKLIE</sequence>